<dbReference type="EC" id="2.7.11.1" evidence="1"/>
<keyword evidence="6" id="KW-0067">ATP-binding</keyword>
<feature type="compositionally biased region" description="Basic and acidic residues" evidence="9">
    <location>
        <begin position="239"/>
        <end position="249"/>
    </location>
</feature>
<dbReference type="InterPro" id="IPR020635">
    <property type="entry name" value="Tyr_kinase_cat_dom"/>
</dbReference>
<name>A0A2I0HMV1_PUNGR</name>
<evidence type="ECO:0000256" key="5">
    <source>
        <dbReference type="ARBA" id="ARBA00022777"/>
    </source>
</evidence>
<evidence type="ECO:0000256" key="9">
    <source>
        <dbReference type="SAM" id="MobiDB-lite"/>
    </source>
</evidence>
<dbReference type="SUPFAM" id="SSF56112">
    <property type="entry name" value="Protein kinase-like (PK-like)"/>
    <property type="match status" value="1"/>
</dbReference>
<dbReference type="PANTHER" id="PTHR27002:SF566">
    <property type="entry name" value="RECEPTOR-LIKE SERINE_THREONINE-PROTEIN KINASE"/>
    <property type="match status" value="1"/>
</dbReference>
<comment type="caution">
    <text evidence="11">The sequence shown here is derived from an EMBL/GenBank/DDBJ whole genome shotgun (WGS) entry which is preliminary data.</text>
</comment>
<keyword evidence="4" id="KW-0547">Nucleotide-binding</keyword>
<dbReference type="Proteomes" id="UP000233551">
    <property type="component" value="Unassembled WGS sequence"/>
</dbReference>
<feature type="compositionally biased region" description="Basic residues" evidence="9">
    <location>
        <begin position="250"/>
        <end position="259"/>
    </location>
</feature>
<evidence type="ECO:0000313" key="11">
    <source>
        <dbReference type="EMBL" id="PKI33059.1"/>
    </source>
</evidence>
<dbReference type="Pfam" id="PF07714">
    <property type="entry name" value="PK_Tyr_Ser-Thr"/>
    <property type="match status" value="1"/>
</dbReference>
<dbReference type="PROSITE" id="PS00108">
    <property type="entry name" value="PROTEIN_KINASE_ST"/>
    <property type="match status" value="1"/>
</dbReference>
<keyword evidence="5" id="KW-0418">Kinase</keyword>
<evidence type="ECO:0000256" key="6">
    <source>
        <dbReference type="ARBA" id="ARBA00022840"/>
    </source>
</evidence>
<accession>A0A2I0HMV1</accession>
<evidence type="ECO:0000256" key="7">
    <source>
        <dbReference type="ARBA" id="ARBA00047899"/>
    </source>
</evidence>
<organism evidence="11 12">
    <name type="scientific">Punica granatum</name>
    <name type="common">Pomegranate</name>
    <dbReference type="NCBI Taxonomy" id="22663"/>
    <lineage>
        <taxon>Eukaryota</taxon>
        <taxon>Viridiplantae</taxon>
        <taxon>Streptophyta</taxon>
        <taxon>Embryophyta</taxon>
        <taxon>Tracheophyta</taxon>
        <taxon>Spermatophyta</taxon>
        <taxon>Magnoliopsida</taxon>
        <taxon>eudicotyledons</taxon>
        <taxon>Gunneridae</taxon>
        <taxon>Pentapetalae</taxon>
        <taxon>rosids</taxon>
        <taxon>malvids</taxon>
        <taxon>Myrtales</taxon>
        <taxon>Lythraceae</taxon>
        <taxon>Punica</taxon>
    </lineage>
</organism>
<evidence type="ECO:0000259" key="10">
    <source>
        <dbReference type="PROSITE" id="PS50011"/>
    </source>
</evidence>
<evidence type="ECO:0000256" key="3">
    <source>
        <dbReference type="ARBA" id="ARBA00022679"/>
    </source>
</evidence>
<dbReference type="InterPro" id="IPR011009">
    <property type="entry name" value="Kinase-like_dom_sf"/>
</dbReference>
<dbReference type="InterPro" id="IPR008271">
    <property type="entry name" value="Ser/Thr_kinase_AS"/>
</dbReference>
<evidence type="ECO:0000313" key="12">
    <source>
        <dbReference type="Proteomes" id="UP000233551"/>
    </source>
</evidence>
<dbReference type="Gene3D" id="1.10.510.10">
    <property type="entry name" value="Transferase(Phosphotransferase) domain 1"/>
    <property type="match status" value="1"/>
</dbReference>
<gene>
    <name evidence="11" type="ORF">CRG98_046554</name>
</gene>
<comment type="catalytic activity">
    <reaction evidence="7">
        <text>L-threonyl-[protein] + ATP = O-phospho-L-threonyl-[protein] + ADP + H(+)</text>
        <dbReference type="Rhea" id="RHEA:46608"/>
        <dbReference type="Rhea" id="RHEA-COMP:11060"/>
        <dbReference type="Rhea" id="RHEA-COMP:11605"/>
        <dbReference type="ChEBI" id="CHEBI:15378"/>
        <dbReference type="ChEBI" id="CHEBI:30013"/>
        <dbReference type="ChEBI" id="CHEBI:30616"/>
        <dbReference type="ChEBI" id="CHEBI:61977"/>
        <dbReference type="ChEBI" id="CHEBI:456216"/>
        <dbReference type="EC" id="2.7.11.1"/>
    </reaction>
</comment>
<dbReference type="InterPro" id="IPR001245">
    <property type="entry name" value="Ser-Thr/Tyr_kinase_cat_dom"/>
</dbReference>
<dbReference type="PANTHER" id="PTHR27002">
    <property type="entry name" value="RECEPTOR-LIKE SERINE/THREONINE-PROTEIN KINASE SD1-8"/>
    <property type="match status" value="1"/>
</dbReference>
<proteinExistence type="predicted"/>
<reference evidence="11 12" key="1">
    <citation type="submission" date="2017-11" db="EMBL/GenBank/DDBJ databases">
        <title>De-novo sequencing of pomegranate (Punica granatum L.) genome.</title>
        <authorList>
            <person name="Akparov Z."/>
            <person name="Amiraslanov A."/>
            <person name="Hajiyeva S."/>
            <person name="Abbasov M."/>
            <person name="Kaur K."/>
            <person name="Hamwieh A."/>
            <person name="Solovyev V."/>
            <person name="Salamov A."/>
            <person name="Braich B."/>
            <person name="Kosarev P."/>
            <person name="Mahmoud A."/>
            <person name="Hajiyev E."/>
            <person name="Babayeva S."/>
            <person name="Izzatullayeva V."/>
            <person name="Mammadov A."/>
            <person name="Mammadov A."/>
            <person name="Sharifova S."/>
            <person name="Ojaghi J."/>
            <person name="Eynullazada K."/>
            <person name="Bayramov B."/>
            <person name="Abdulazimova A."/>
            <person name="Shahmuradov I."/>
        </authorList>
    </citation>
    <scope>NUCLEOTIDE SEQUENCE [LARGE SCALE GENOMIC DNA]</scope>
    <source>
        <strain evidence="12">cv. AG2017</strain>
        <tissue evidence="11">Leaf</tissue>
    </source>
</reference>
<dbReference type="GO" id="GO:0005886">
    <property type="term" value="C:plasma membrane"/>
    <property type="evidence" value="ECO:0007669"/>
    <property type="project" value="TreeGrafter"/>
</dbReference>
<sequence>MVYGTQEAYSTYYLHNQDILSSTSDSRDRSSCQFWFGDLLDIREPINDDYYGSELFIWVVASEQGFRRKKLVVDAAVVLSVSSAMFCLWVSWRRRKGQGTTEGSLVWRTRFDIIVGVARGLLYLHQDSRLTIIHRDLKVSNVLLDSQVNLKISNFGMARTFGEDQYLEQTKRIVGIYGYMSPEYVVHGIFAIKSDVFSFRLLVLEIVCSKRNRECNHPGNYFSLLGHEENEEQREGDEEQRGGDRESWGKKKRKTRACH</sequence>
<keyword evidence="3" id="KW-0808">Transferase</keyword>
<keyword evidence="12" id="KW-1185">Reference proteome</keyword>
<dbReference type="SMART" id="SM00219">
    <property type="entry name" value="TyrKc"/>
    <property type="match status" value="1"/>
</dbReference>
<evidence type="ECO:0000256" key="8">
    <source>
        <dbReference type="ARBA" id="ARBA00048679"/>
    </source>
</evidence>
<dbReference type="InterPro" id="IPR000719">
    <property type="entry name" value="Prot_kinase_dom"/>
</dbReference>
<comment type="catalytic activity">
    <reaction evidence="8">
        <text>L-seryl-[protein] + ATP = O-phospho-L-seryl-[protein] + ADP + H(+)</text>
        <dbReference type="Rhea" id="RHEA:17989"/>
        <dbReference type="Rhea" id="RHEA-COMP:9863"/>
        <dbReference type="Rhea" id="RHEA-COMP:11604"/>
        <dbReference type="ChEBI" id="CHEBI:15378"/>
        <dbReference type="ChEBI" id="CHEBI:29999"/>
        <dbReference type="ChEBI" id="CHEBI:30616"/>
        <dbReference type="ChEBI" id="CHEBI:83421"/>
        <dbReference type="ChEBI" id="CHEBI:456216"/>
        <dbReference type="EC" id="2.7.11.1"/>
    </reaction>
</comment>
<dbReference type="GO" id="GO:0004713">
    <property type="term" value="F:protein tyrosine kinase activity"/>
    <property type="evidence" value="ECO:0007669"/>
    <property type="project" value="InterPro"/>
</dbReference>
<feature type="region of interest" description="Disordered" evidence="9">
    <location>
        <begin position="226"/>
        <end position="259"/>
    </location>
</feature>
<dbReference type="GO" id="GO:0005524">
    <property type="term" value="F:ATP binding"/>
    <property type="evidence" value="ECO:0007669"/>
    <property type="project" value="UniProtKB-KW"/>
</dbReference>
<dbReference type="AlphaFoldDB" id="A0A2I0HMV1"/>
<dbReference type="EMBL" id="PGOL01007092">
    <property type="protein sequence ID" value="PKI33059.1"/>
    <property type="molecule type" value="Genomic_DNA"/>
</dbReference>
<dbReference type="PROSITE" id="PS50011">
    <property type="entry name" value="PROTEIN_KINASE_DOM"/>
    <property type="match status" value="1"/>
</dbReference>
<feature type="compositionally biased region" description="Acidic residues" evidence="9">
    <location>
        <begin position="229"/>
        <end position="238"/>
    </location>
</feature>
<feature type="domain" description="Protein kinase" evidence="10">
    <location>
        <begin position="1"/>
        <end position="259"/>
    </location>
</feature>
<keyword evidence="2" id="KW-0723">Serine/threonine-protein kinase</keyword>
<dbReference type="FunFam" id="1.10.510.10:FF:001023">
    <property type="entry name" value="Os07g0541700 protein"/>
    <property type="match status" value="1"/>
</dbReference>
<protein>
    <recommendedName>
        <fullName evidence="1">non-specific serine/threonine protein kinase</fullName>
        <ecNumber evidence="1">2.7.11.1</ecNumber>
    </recommendedName>
</protein>
<evidence type="ECO:0000256" key="2">
    <source>
        <dbReference type="ARBA" id="ARBA00022527"/>
    </source>
</evidence>
<dbReference type="GO" id="GO:0004674">
    <property type="term" value="F:protein serine/threonine kinase activity"/>
    <property type="evidence" value="ECO:0007669"/>
    <property type="project" value="UniProtKB-KW"/>
</dbReference>
<evidence type="ECO:0000256" key="1">
    <source>
        <dbReference type="ARBA" id="ARBA00012513"/>
    </source>
</evidence>
<evidence type="ECO:0000256" key="4">
    <source>
        <dbReference type="ARBA" id="ARBA00022741"/>
    </source>
</evidence>